<comment type="caution">
    <text evidence="1">The sequence shown here is derived from an EMBL/GenBank/DDBJ whole genome shotgun (WGS) entry which is preliminary data.</text>
</comment>
<dbReference type="InterPro" id="IPR036457">
    <property type="entry name" value="PPM-type-like_dom_sf"/>
</dbReference>
<name>A0A9R1VJ39_LACSA</name>
<proteinExistence type="predicted"/>
<protein>
    <submittedName>
        <fullName evidence="1">Uncharacterized protein</fullName>
    </submittedName>
</protein>
<accession>A0A9R1VJ39</accession>
<dbReference type="Gene3D" id="3.60.40.10">
    <property type="entry name" value="PPM-type phosphatase domain"/>
    <property type="match status" value="1"/>
</dbReference>
<dbReference type="EMBL" id="NBSK02000005">
    <property type="protein sequence ID" value="KAJ0205613.1"/>
    <property type="molecule type" value="Genomic_DNA"/>
</dbReference>
<dbReference type="GO" id="GO:0004722">
    <property type="term" value="F:protein serine/threonine phosphatase activity"/>
    <property type="evidence" value="ECO:0007669"/>
    <property type="project" value="InterPro"/>
</dbReference>
<dbReference type="AlphaFoldDB" id="A0A9R1VJ39"/>
<evidence type="ECO:0000313" key="2">
    <source>
        <dbReference type="Proteomes" id="UP000235145"/>
    </source>
</evidence>
<dbReference type="InterPro" id="IPR015655">
    <property type="entry name" value="PP2C"/>
</dbReference>
<reference evidence="1 2" key="1">
    <citation type="journal article" date="2017" name="Nat. Commun.">
        <title>Genome assembly with in vitro proximity ligation data and whole-genome triplication in lettuce.</title>
        <authorList>
            <person name="Reyes-Chin-Wo S."/>
            <person name="Wang Z."/>
            <person name="Yang X."/>
            <person name="Kozik A."/>
            <person name="Arikit S."/>
            <person name="Song C."/>
            <person name="Xia L."/>
            <person name="Froenicke L."/>
            <person name="Lavelle D.O."/>
            <person name="Truco M.J."/>
            <person name="Xia R."/>
            <person name="Zhu S."/>
            <person name="Xu C."/>
            <person name="Xu H."/>
            <person name="Xu X."/>
            <person name="Cox K."/>
            <person name="Korf I."/>
            <person name="Meyers B.C."/>
            <person name="Michelmore R.W."/>
        </authorList>
    </citation>
    <scope>NUCLEOTIDE SEQUENCE [LARGE SCALE GENOMIC DNA]</scope>
    <source>
        <strain evidence="2">cv. Salinas</strain>
        <tissue evidence="1">Seedlings</tissue>
    </source>
</reference>
<keyword evidence="2" id="KW-1185">Reference proteome</keyword>
<dbReference type="SUPFAM" id="SSF81606">
    <property type="entry name" value="PP2C-like"/>
    <property type="match status" value="1"/>
</dbReference>
<dbReference type="Proteomes" id="UP000235145">
    <property type="component" value="Unassembled WGS sequence"/>
</dbReference>
<gene>
    <name evidence="1" type="ORF">LSAT_V11C500266420</name>
</gene>
<dbReference type="PANTHER" id="PTHR47992">
    <property type="entry name" value="PROTEIN PHOSPHATASE"/>
    <property type="match status" value="1"/>
</dbReference>
<evidence type="ECO:0000313" key="1">
    <source>
        <dbReference type="EMBL" id="KAJ0205613.1"/>
    </source>
</evidence>
<organism evidence="1 2">
    <name type="scientific">Lactuca sativa</name>
    <name type="common">Garden lettuce</name>
    <dbReference type="NCBI Taxonomy" id="4236"/>
    <lineage>
        <taxon>Eukaryota</taxon>
        <taxon>Viridiplantae</taxon>
        <taxon>Streptophyta</taxon>
        <taxon>Embryophyta</taxon>
        <taxon>Tracheophyta</taxon>
        <taxon>Spermatophyta</taxon>
        <taxon>Magnoliopsida</taxon>
        <taxon>eudicotyledons</taxon>
        <taxon>Gunneridae</taxon>
        <taxon>Pentapetalae</taxon>
        <taxon>asterids</taxon>
        <taxon>campanulids</taxon>
        <taxon>Asterales</taxon>
        <taxon>Asteraceae</taxon>
        <taxon>Cichorioideae</taxon>
        <taxon>Cichorieae</taxon>
        <taxon>Lactucinae</taxon>
        <taxon>Lactuca</taxon>
    </lineage>
</organism>
<sequence>MSNQPLVTGGGLNQDSKFSYGYASSCGKRSSIDDFYEIRFECVNGKKIGLFGVVDGHGGARAAEFVKHNLFTNFLKHPKFISDTKSAIA</sequence>